<dbReference type="AlphaFoldDB" id="A0A501WX59"/>
<dbReference type="GO" id="GO:0016491">
    <property type="term" value="F:oxidoreductase activity"/>
    <property type="evidence" value="ECO:0007669"/>
    <property type="project" value="UniProtKB-KW"/>
</dbReference>
<dbReference type="Pfam" id="PF00106">
    <property type="entry name" value="adh_short"/>
    <property type="match status" value="1"/>
</dbReference>
<comment type="caution">
    <text evidence="3">The sequence shown here is derived from an EMBL/GenBank/DDBJ whole genome shotgun (WGS) entry which is preliminary data.</text>
</comment>
<keyword evidence="4" id="KW-1185">Reference proteome</keyword>
<comment type="similarity">
    <text evidence="1">Belongs to the short-chain dehydrogenases/reductases (SDR) family.</text>
</comment>
<dbReference type="PROSITE" id="PS00061">
    <property type="entry name" value="ADH_SHORT"/>
    <property type="match status" value="1"/>
</dbReference>
<evidence type="ECO:0000313" key="4">
    <source>
        <dbReference type="Proteomes" id="UP000315901"/>
    </source>
</evidence>
<dbReference type="InterPro" id="IPR036291">
    <property type="entry name" value="NAD(P)-bd_dom_sf"/>
</dbReference>
<evidence type="ECO:0000256" key="2">
    <source>
        <dbReference type="ARBA" id="ARBA00023002"/>
    </source>
</evidence>
<dbReference type="PANTHER" id="PTHR44196:SF1">
    <property type="entry name" value="DEHYDROGENASE_REDUCTASE SDR FAMILY MEMBER 7B"/>
    <property type="match status" value="1"/>
</dbReference>
<evidence type="ECO:0000256" key="1">
    <source>
        <dbReference type="ARBA" id="ARBA00006484"/>
    </source>
</evidence>
<evidence type="ECO:0000313" key="3">
    <source>
        <dbReference type="EMBL" id="TPE54058.1"/>
    </source>
</evidence>
<dbReference type="OrthoDB" id="335726at2"/>
<dbReference type="SUPFAM" id="SSF51735">
    <property type="entry name" value="NAD(P)-binding Rossmann-fold domains"/>
    <property type="match status" value="1"/>
</dbReference>
<keyword evidence="2" id="KW-0560">Oxidoreductase</keyword>
<dbReference type="Gene3D" id="3.40.50.720">
    <property type="entry name" value="NAD(P)-binding Rossmann-like Domain"/>
    <property type="match status" value="1"/>
</dbReference>
<dbReference type="InterPro" id="IPR020904">
    <property type="entry name" value="Sc_DH/Rdtase_CS"/>
</dbReference>
<dbReference type="Proteomes" id="UP000315901">
    <property type="component" value="Unassembled WGS sequence"/>
</dbReference>
<dbReference type="InterPro" id="IPR002347">
    <property type="entry name" value="SDR_fam"/>
</dbReference>
<dbReference type="PRINTS" id="PR00081">
    <property type="entry name" value="GDHRDH"/>
</dbReference>
<reference evidence="3 4" key="1">
    <citation type="submission" date="2019-06" db="EMBL/GenBank/DDBJ databases">
        <title>A novel bacterium of genus Marinomonas, isolated from coastal sand.</title>
        <authorList>
            <person name="Huang H."/>
            <person name="Mo K."/>
            <person name="Hu Y."/>
        </authorList>
    </citation>
    <scope>NUCLEOTIDE SEQUENCE [LARGE SCALE GENOMIC DNA]</scope>
    <source>
        <strain evidence="3 4">HB171799</strain>
    </source>
</reference>
<name>A0A501WX59_9GAMM</name>
<organism evidence="3 4">
    <name type="scientific">Maribrevibacterium harenarium</name>
    <dbReference type="NCBI Taxonomy" id="2589817"/>
    <lineage>
        <taxon>Bacteria</taxon>
        <taxon>Pseudomonadati</taxon>
        <taxon>Pseudomonadota</taxon>
        <taxon>Gammaproteobacteria</taxon>
        <taxon>Oceanospirillales</taxon>
        <taxon>Oceanospirillaceae</taxon>
        <taxon>Maribrevibacterium</taxon>
    </lineage>
</organism>
<proteinExistence type="inferred from homology"/>
<dbReference type="PANTHER" id="PTHR44196">
    <property type="entry name" value="DEHYDROGENASE/REDUCTASE SDR FAMILY MEMBER 7B"/>
    <property type="match status" value="1"/>
</dbReference>
<sequence>MTQETQPQQWVWITGASSGIGLSLVKRHLADGWHVIASARSAGELETLLDSVPHLHFIPLDVTDKGQLSRCQQAISDLTPYLDRVILNAGNCEYLDIEKPDWSLHERINAVNYLGMVNCVEVCLPLLKISPRGHLVGIGSQAVQAPFPRAEGYGASKAAVRYFLSALRMDVAQYGIDVTCVLPGFVDTPLTQKNDFSMPFIMSAEQASERIYRALEKRPFEYAFPKRLSMVLTLARCLPKLWLRLNATKPIND</sequence>
<gene>
    <name evidence="3" type="ORF">FJM67_05440</name>
</gene>
<dbReference type="EMBL" id="VFRR01000007">
    <property type="protein sequence ID" value="TPE54058.1"/>
    <property type="molecule type" value="Genomic_DNA"/>
</dbReference>
<dbReference type="GO" id="GO:0016020">
    <property type="term" value="C:membrane"/>
    <property type="evidence" value="ECO:0007669"/>
    <property type="project" value="TreeGrafter"/>
</dbReference>
<protein>
    <submittedName>
        <fullName evidence="3">SDR family NAD(P)-dependent oxidoreductase</fullName>
    </submittedName>
</protein>
<dbReference type="RefSeq" id="WP_140587666.1">
    <property type="nucleotide sequence ID" value="NZ_VFRR01000007.1"/>
</dbReference>
<accession>A0A501WX59</accession>